<name>A0A8X8ZXK2_SALSN</name>
<evidence type="ECO:0000313" key="3">
    <source>
        <dbReference type="Proteomes" id="UP000298416"/>
    </source>
</evidence>
<feature type="region of interest" description="Disordered" evidence="1">
    <location>
        <begin position="60"/>
        <end position="93"/>
    </location>
</feature>
<feature type="compositionally biased region" description="Polar residues" evidence="1">
    <location>
        <begin position="21"/>
        <end position="44"/>
    </location>
</feature>
<gene>
    <name evidence="2" type="ORF">SASPL_117225</name>
</gene>
<accession>A0A8X8ZXK2</accession>
<protein>
    <submittedName>
        <fullName evidence="2">Uncharacterized protein</fullName>
    </submittedName>
</protein>
<keyword evidence="3" id="KW-1185">Reference proteome</keyword>
<comment type="caution">
    <text evidence="2">The sequence shown here is derived from an EMBL/GenBank/DDBJ whole genome shotgun (WGS) entry which is preliminary data.</text>
</comment>
<dbReference type="AlphaFoldDB" id="A0A8X8ZXK2"/>
<evidence type="ECO:0000256" key="1">
    <source>
        <dbReference type="SAM" id="MobiDB-lite"/>
    </source>
</evidence>
<sequence length="246" mass="26650">MARSNKYTSLNFNGIFEKKLSNNNHQSTTNTPSSAKSFSNQSKTVLSNSRIHGHMLVLTKPTPKPISIPQKSEIKEQISSPSLPSNPIKADSISLRPQGRIGSAPVLSSSPLPSPVSPLPSKFVPPHLRPGFVGKEEKPGPDLVKGGFKAKPDFRGQRPGQGQDPGNYRSAAIEGRPKSGGGYDPLGAKYRSFYYAELYGDSVCGVVGVVECFNSFHNGTWMDSSTAFSFIVRVFLALSFDKYLLS</sequence>
<reference evidence="2" key="2">
    <citation type="submission" date="2020-08" db="EMBL/GenBank/DDBJ databases">
        <title>Plant Genome Project.</title>
        <authorList>
            <person name="Zhang R.-G."/>
        </authorList>
    </citation>
    <scope>NUCLEOTIDE SEQUENCE</scope>
    <source>
        <strain evidence="2">Huo1</strain>
        <tissue evidence="2">Leaf</tissue>
    </source>
</reference>
<proteinExistence type="predicted"/>
<feature type="region of interest" description="Disordered" evidence="1">
    <location>
        <begin position="132"/>
        <end position="176"/>
    </location>
</feature>
<evidence type="ECO:0000313" key="2">
    <source>
        <dbReference type="EMBL" id="KAG6420688.1"/>
    </source>
</evidence>
<feature type="region of interest" description="Disordered" evidence="1">
    <location>
        <begin position="19"/>
        <end position="44"/>
    </location>
</feature>
<feature type="compositionally biased region" description="Low complexity" evidence="1">
    <location>
        <begin position="157"/>
        <end position="166"/>
    </location>
</feature>
<organism evidence="2">
    <name type="scientific">Salvia splendens</name>
    <name type="common">Scarlet sage</name>
    <dbReference type="NCBI Taxonomy" id="180675"/>
    <lineage>
        <taxon>Eukaryota</taxon>
        <taxon>Viridiplantae</taxon>
        <taxon>Streptophyta</taxon>
        <taxon>Embryophyta</taxon>
        <taxon>Tracheophyta</taxon>
        <taxon>Spermatophyta</taxon>
        <taxon>Magnoliopsida</taxon>
        <taxon>eudicotyledons</taxon>
        <taxon>Gunneridae</taxon>
        <taxon>Pentapetalae</taxon>
        <taxon>asterids</taxon>
        <taxon>lamiids</taxon>
        <taxon>Lamiales</taxon>
        <taxon>Lamiaceae</taxon>
        <taxon>Nepetoideae</taxon>
        <taxon>Mentheae</taxon>
        <taxon>Salviinae</taxon>
        <taxon>Salvia</taxon>
        <taxon>Salvia subgen. Calosphace</taxon>
        <taxon>core Calosphace</taxon>
    </lineage>
</organism>
<dbReference type="Proteomes" id="UP000298416">
    <property type="component" value="Unassembled WGS sequence"/>
</dbReference>
<dbReference type="EMBL" id="PNBA02000006">
    <property type="protein sequence ID" value="KAG6420688.1"/>
    <property type="molecule type" value="Genomic_DNA"/>
</dbReference>
<reference evidence="2" key="1">
    <citation type="submission" date="2018-01" db="EMBL/GenBank/DDBJ databases">
        <authorList>
            <person name="Mao J.F."/>
        </authorList>
    </citation>
    <scope>NUCLEOTIDE SEQUENCE</scope>
    <source>
        <strain evidence="2">Huo1</strain>
        <tissue evidence="2">Leaf</tissue>
    </source>
</reference>